<dbReference type="Gene3D" id="3.40.50.1000">
    <property type="entry name" value="HAD superfamily/HAD-like"/>
    <property type="match status" value="1"/>
</dbReference>
<keyword evidence="2" id="KW-0472">Membrane</keyword>
<reference evidence="3 4" key="1">
    <citation type="submission" date="2020-05" db="EMBL/GenBank/DDBJ databases">
        <authorList>
            <person name="Mo P."/>
        </authorList>
    </citation>
    <scope>NUCLEOTIDE SEQUENCE [LARGE SCALE GENOMIC DNA]</scope>
    <source>
        <strain evidence="3 4">Gen01</strain>
    </source>
</reference>
<accession>A0A6M6JLE1</accession>
<evidence type="ECO:0000256" key="2">
    <source>
        <dbReference type="SAM" id="Phobius"/>
    </source>
</evidence>
<dbReference type="InterPro" id="IPR036412">
    <property type="entry name" value="HAD-like_sf"/>
</dbReference>
<dbReference type="KEGG" id="pbro:HOP40_20380"/>
<protein>
    <submittedName>
        <fullName evidence="3">Cation-translocating P-type ATPase</fullName>
    </submittedName>
</protein>
<feature type="transmembrane region" description="Helical" evidence="2">
    <location>
        <begin position="130"/>
        <end position="149"/>
    </location>
</feature>
<evidence type="ECO:0000313" key="3">
    <source>
        <dbReference type="EMBL" id="QJY47870.1"/>
    </source>
</evidence>
<dbReference type="PANTHER" id="PTHR43520:SF8">
    <property type="entry name" value="P-TYPE CU(+) TRANSPORTER"/>
    <property type="match status" value="1"/>
</dbReference>
<dbReference type="SUPFAM" id="SSF56784">
    <property type="entry name" value="HAD-like"/>
    <property type="match status" value="1"/>
</dbReference>
<evidence type="ECO:0000313" key="4">
    <source>
        <dbReference type="Proteomes" id="UP000505377"/>
    </source>
</evidence>
<sequence length="412" mass="41171">MLTVPVVVLTWVPPLQFPVWQWVGLLLTVPIVTWGALPLYLSALAEVRRGSAALGVLVALTVSAAFGMSVHSLLAGPAGTSGFRQAIPLTVVWGDGSGQLYLEVAAVVTTAALGARQLAGGPGPAAPRTWFVPTVLFAAVGGAFFWFGAGAGRTAALEIALAVLVASCPVALALDRPAAELAASDALRRFGITLRGVPALTVASRVGAALIAGSATLGPDGARAGAGTRPLGPTAVARLRGLDLDPVLFTGGADDVARAHADLAGVETVVAGLRPAETAAAVRRLQEAGAVVAVISGDPDEAPALAAADLGITLSSAVDVADVVIADTDPIAVVELLRLGRCLPATARAARRSAAATVTLAVPLAAAGLLHPAVAVGAVLIGAAGVAAISHRLRGPSPEWTHPHRADHGESP</sequence>
<dbReference type="GO" id="GO:0005507">
    <property type="term" value="F:copper ion binding"/>
    <property type="evidence" value="ECO:0007669"/>
    <property type="project" value="TreeGrafter"/>
</dbReference>
<dbReference type="PANTHER" id="PTHR43520">
    <property type="entry name" value="ATP7, ISOFORM B"/>
    <property type="match status" value="1"/>
</dbReference>
<dbReference type="RefSeq" id="WP_172160956.1">
    <property type="nucleotide sequence ID" value="NZ_CP053564.1"/>
</dbReference>
<keyword evidence="1" id="KW-1278">Translocase</keyword>
<keyword evidence="4" id="KW-1185">Reference proteome</keyword>
<dbReference type="Proteomes" id="UP000505377">
    <property type="component" value="Chromosome"/>
</dbReference>
<dbReference type="GO" id="GO:0043682">
    <property type="term" value="F:P-type divalent copper transporter activity"/>
    <property type="evidence" value="ECO:0007669"/>
    <property type="project" value="TreeGrafter"/>
</dbReference>
<keyword evidence="2" id="KW-0812">Transmembrane</keyword>
<feature type="transmembrane region" description="Helical" evidence="2">
    <location>
        <begin position="358"/>
        <end position="389"/>
    </location>
</feature>
<proteinExistence type="predicted"/>
<dbReference type="InterPro" id="IPR023214">
    <property type="entry name" value="HAD_sf"/>
</dbReference>
<dbReference type="EMBL" id="CP053564">
    <property type="protein sequence ID" value="QJY47870.1"/>
    <property type="molecule type" value="Genomic_DNA"/>
</dbReference>
<gene>
    <name evidence="3" type="ORF">HOP40_20380</name>
</gene>
<keyword evidence="2" id="KW-1133">Transmembrane helix</keyword>
<feature type="transmembrane region" description="Helical" evidence="2">
    <location>
        <begin position="20"/>
        <end position="41"/>
    </location>
</feature>
<dbReference type="AlphaFoldDB" id="A0A6M6JLE1"/>
<evidence type="ECO:0000256" key="1">
    <source>
        <dbReference type="ARBA" id="ARBA00022967"/>
    </source>
</evidence>
<organism evidence="3 4">
    <name type="scientific">Pseudonocardia broussonetiae</name>
    <dbReference type="NCBI Taxonomy" id="2736640"/>
    <lineage>
        <taxon>Bacteria</taxon>
        <taxon>Bacillati</taxon>
        <taxon>Actinomycetota</taxon>
        <taxon>Actinomycetes</taxon>
        <taxon>Pseudonocardiales</taxon>
        <taxon>Pseudonocardiaceae</taxon>
        <taxon>Pseudonocardia</taxon>
    </lineage>
</organism>
<name>A0A6M6JLE1_9PSEU</name>
<feature type="transmembrane region" description="Helical" evidence="2">
    <location>
        <begin position="53"/>
        <end position="74"/>
    </location>
</feature>
<dbReference type="GO" id="GO:0016020">
    <property type="term" value="C:membrane"/>
    <property type="evidence" value="ECO:0007669"/>
    <property type="project" value="TreeGrafter"/>
</dbReference>
<dbReference type="GO" id="GO:0055070">
    <property type="term" value="P:copper ion homeostasis"/>
    <property type="evidence" value="ECO:0007669"/>
    <property type="project" value="TreeGrafter"/>
</dbReference>